<dbReference type="InterPro" id="IPR000286">
    <property type="entry name" value="HDACs"/>
</dbReference>
<keyword evidence="2" id="KW-0378">Hydrolase</keyword>
<dbReference type="GO" id="GO:0016787">
    <property type="term" value="F:hydrolase activity"/>
    <property type="evidence" value="ECO:0007669"/>
    <property type="project" value="UniProtKB-KW"/>
</dbReference>
<evidence type="ECO:0000256" key="1">
    <source>
        <dbReference type="ARBA" id="ARBA00005947"/>
    </source>
</evidence>
<dbReference type="InterPro" id="IPR037138">
    <property type="entry name" value="His_deacetylse_dom_sf"/>
</dbReference>
<dbReference type="PANTHER" id="PTHR10625">
    <property type="entry name" value="HISTONE DEACETYLASE HDAC1-RELATED"/>
    <property type="match status" value="1"/>
</dbReference>
<sequence length="309" mass="34588">MSFPLVYHPCYSALELPERHRYPIGKYHALQQQLQAFGVPTEQFHQPAPLSEHELTLVHCPDYIQALCSGQLDAKAMRRIGFPWSKQLIQRSLTSIAGTRLCAELALQHGLALHLSGGYHHAFYNQGSGFCLFNDLAFAAKSMQQQGVKRLLIFDLDVHQGDGTALLLANEPDIITCSVHCDKNFPYHKQQSDWDLALPATISEQDYLLQVEQALSCLLNWYQPDLVLYDAGVDCHQQDELGHLQLSTAALLQRDRLVLQSCRKREIPVAAVIGGGYQRDLAALTQLHLQLFKAAFELEGSSIASKIET</sequence>
<dbReference type="CDD" id="cd09993">
    <property type="entry name" value="HDAC_classIV"/>
    <property type="match status" value="1"/>
</dbReference>
<dbReference type="PANTHER" id="PTHR10625:SF19">
    <property type="entry name" value="HISTONE DEACETYLASE 12"/>
    <property type="match status" value="1"/>
</dbReference>
<organism evidence="4 5">
    <name type="scientific">Alkalimonas amylolytica</name>
    <dbReference type="NCBI Taxonomy" id="152573"/>
    <lineage>
        <taxon>Bacteria</taxon>
        <taxon>Pseudomonadati</taxon>
        <taxon>Pseudomonadota</taxon>
        <taxon>Gammaproteobacteria</taxon>
        <taxon>Alkalimonas</taxon>
    </lineage>
</organism>
<name>A0A1H4F8W8_ALKAM</name>
<dbReference type="InterPro" id="IPR023801">
    <property type="entry name" value="His_deacetylse_dom"/>
</dbReference>
<gene>
    <name evidence="4" type="ORF">SAMN04488051_10979</name>
</gene>
<dbReference type="GO" id="GO:0040029">
    <property type="term" value="P:epigenetic regulation of gene expression"/>
    <property type="evidence" value="ECO:0007669"/>
    <property type="project" value="TreeGrafter"/>
</dbReference>
<evidence type="ECO:0000313" key="5">
    <source>
        <dbReference type="Proteomes" id="UP000198773"/>
    </source>
</evidence>
<dbReference type="EMBL" id="FNRM01000009">
    <property type="protein sequence ID" value="SEA93641.1"/>
    <property type="molecule type" value="Genomic_DNA"/>
</dbReference>
<comment type="similarity">
    <text evidence="1">Belongs to the histone deacetylase family.</text>
</comment>
<dbReference type="OrthoDB" id="9808367at2"/>
<dbReference type="RefSeq" id="WP_091344613.1">
    <property type="nucleotide sequence ID" value="NZ_FNRM01000009.1"/>
</dbReference>
<dbReference type="Proteomes" id="UP000198773">
    <property type="component" value="Unassembled WGS sequence"/>
</dbReference>
<dbReference type="InterPro" id="IPR023696">
    <property type="entry name" value="Ureohydrolase_dom_sf"/>
</dbReference>
<dbReference type="InterPro" id="IPR044150">
    <property type="entry name" value="HDAC_classIV"/>
</dbReference>
<dbReference type="GO" id="GO:0004407">
    <property type="term" value="F:histone deacetylase activity"/>
    <property type="evidence" value="ECO:0007669"/>
    <property type="project" value="InterPro"/>
</dbReference>
<keyword evidence="5" id="KW-1185">Reference proteome</keyword>
<evidence type="ECO:0000256" key="2">
    <source>
        <dbReference type="ARBA" id="ARBA00022801"/>
    </source>
</evidence>
<evidence type="ECO:0000259" key="3">
    <source>
        <dbReference type="Pfam" id="PF00850"/>
    </source>
</evidence>
<reference evidence="4 5" key="1">
    <citation type="submission" date="2016-10" db="EMBL/GenBank/DDBJ databases">
        <authorList>
            <person name="de Groot N.N."/>
        </authorList>
    </citation>
    <scope>NUCLEOTIDE SEQUENCE [LARGE SCALE GENOMIC DNA]</scope>
    <source>
        <strain evidence="4 5">CGMCC 1.3430</strain>
    </source>
</reference>
<feature type="domain" description="Histone deacetylase" evidence="3">
    <location>
        <begin position="25"/>
        <end position="281"/>
    </location>
</feature>
<accession>A0A1H4F8W8</accession>
<dbReference type="AlphaFoldDB" id="A0A1H4F8W8"/>
<dbReference type="PRINTS" id="PR01270">
    <property type="entry name" value="HDASUPER"/>
</dbReference>
<dbReference type="STRING" id="152573.SAMN04488051_10979"/>
<protein>
    <submittedName>
        <fullName evidence="4">Acetoin utilization deacetylase AcuC</fullName>
    </submittedName>
</protein>
<dbReference type="SUPFAM" id="SSF52768">
    <property type="entry name" value="Arginase/deacetylase"/>
    <property type="match status" value="1"/>
</dbReference>
<dbReference type="Gene3D" id="3.40.800.20">
    <property type="entry name" value="Histone deacetylase domain"/>
    <property type="match status" value="1"/>
</dbReference>
<dbReference type="Pfam" id="PF00850">
    <property type="entry name" value="Hist_deacetyl"/>
    <property type="match status" value="1"/>
</dbReference>
<proteinExistence type="inferred from homology"/>
<evidence type="ECO:0000313" key="4">
    <source>
        <dbReference type="EMBL" id="SEA93641.1"/>
    </source>
</evidence>